<dbReference type="AlphaFoldDB" id="A0A518AVS9"/>
<dbReference type="RefSeq" id="WP_145251331.1">
    <property type="nucleotide sequence ID" value="NZ_CP036278.1"/>
</dbReference>
<reference evidence="3 4" key="1">
    <citation type="submission" date="2019-02" db="EMBL/GenBank/DDBJ databases">
        <title>Deep-cultivation of Planctomycetes and their phenomic and genomic characterization uncovers novel biology.</title>
        <authorList>
            <person name="Wiegand S."/>
            <person name="Jogler M."/>
            <person name="Boedeker C."/>
            <person name="Pinto D."/>
            <person name="Vollmers J."/>
            <person name="Rivas-Marin E."/>
            <person name="Kohn T."/>
            <person name="Peeters S.H."/>
            <person name="Heuer A."/>
            <person name="Rast P."/>
            <person name="Oberbeckmann S."/>
            <person name="Bunk B."/>
            <person name="Jeske O."/>
            <person name="Meyerdierks A."/>
            <person name="Storesund J.E."/>
            <person name="Kallscheuer N."/>
            <person name="Luecker S."/>
            <person name="Lage O.M."/>
            <person name="Pohl T."/>
            <person name="Merkel B.J."/>
            <person name="Hornburger P."/>
            <person name="Mueller R.-W."/>
            <person name="Bruemmer F."/>
            <person name="Labrenz M."/>
            <person name="Spormann A.M."/>
            <person name="Op den Camp H."/>
            <person name="Overmann J."/>
            <person name="Amann R."/>
            <person name="Jetten M.S.M."/>
            <person name="Mascher T."/>
            <person name="Medema M.H."/>
            <person name="Devos D.P."/>
            <person name="Kaster A.-K."/>
            <person name="Ovreas L."/>
            <person name="Rohde M."/>
            <person name="Galperin M.Y."/>
            <person name="Jogler C."/>
        </authorList>
    </citation>
    <scope>NUCLEOTIDE SEQUENCE [LARGE SCALE GENOMIC DNA]</scope>
    <source>
        <strain evidence="3 4">Pan181</strain>
    </source>
</reference>
<dbReference type="EMBL" id="CP036278">
    <property type="protein sequence ID" value="QDU58835.1"/>
    <property type="molecule type" value="Genomic_DNA"/>
</dbReference>
<feature type="transmembrane region" description="Helical" evidence="2">
    <location>
        <begin position="443"/>
        <end position="466"/>
    </location>
</feature>
<keyword evidence="4" id="KW-1185">Reference proteome</keyword>
<evidence type="ECO:0000256" key="2">
    <source>
        <dbReference type="SAM" id="Phobius"/>
    </source>
</evidence>
<gene>
    <name evidence="3" type="ORF">Pan181_50750</name>
</gene>
<accession>A0A518AVS9</accession>
<sequence length="498" mass="54234">MMAVSILGLLLLLGVLITGLVLFVIGLSNRHTRGATIAVASLLAIAVVAIVGWTYASYQQTEVQAYAMEQAQMMEAQSQELRAMAAQMEMTGEADSQQLAEAYRRQAESLVEQAHNQAAIAMPSAQAHMGSSSSQFRLSWSVVILAIVFLAIVSKLLKRSGPVVGLTALAIMAILFVVSFRASTPRAVSMSGTMSTSTHRSEHGSPLFSDDVHDQQFGPRITIETTTIASNDSEVTEPQENSPSEDKAETEKPETGESADTNVATESPAEESSNETSEAVEESQPAAATWPTPETTSTEEHDSDFDPIGPSPSMTPLPEWVSSPPKSVENVHRLVIESSWYSTPQGCNEQAEGVIQDAVISYLQDEVAGEAHGTTFVPTLERLGINNRYIRDNIVSDRFYETRDFDLEHQKYMTNLHVLLEFDDHTTQDMLNRWRDYARQENVALVGLSMAGVLASLAGVLGLIKLDTYTKGYYSKRLFIGVPAAIIGIVVFVILANI</sequence>
<keyword evidence="2" id="KW-0812">Transmembrane</keyword>
<feature type="compositionally biased region" description="Polar residues" evidence="1">
    <location>
        <begin position="223"/>
        <end position="242"/>
    </location>
</feature>
<keyword evidence="2" id="KW-0472">Membrane</keyword>
<evidence type="ECO:0000313" key="3">
    <source>
        <dbReference type="EMBL" id="QDU58835.1"/>
    </source>
</evidence>
<feature type="transmembrane region" description="Helical" evidence="2">
    <location>
        <begin position="163"/>
        <end position="180"/>
    </location>
</feature>
<protein>
    <submittedName>
        <fullName evidence="3">Uncharacterized protein</fullName>
    </submittedName>
</protein>
<feature type="compositionally biased region" description="Polar residues" evidence="1">
    <location>
        <begin position="258"/>
        <end position="267"/>
    </location>
</feature>
<evidence type="ECO:0000313" key="4">
    <source>
        <dbReference type="Proteomes" id="UP000315750"/>
    </source>
</evidence>
<dbReference type="Proteomes" id="UP000315750">
    <property type="component" value="Chromosome"/>
</dbReference>
<proteinExistence type="predicted"/>
<dbReference type="KEGG" id="amuc:Pan181_50750"/>
<feature type="compositionally biased region" description="Acidic residues" evidence="1">
    <location>
        <begin position="268"/>
        <end position="281"/>
    </location>
</feature>
<dbReference type="OrthoDB" id="290476at2"/>
<feature type="compositionally biased region" description="Basic and acidic residues" evidence="1">
    <location>
        <begin position="244"/>
        <end position="255"/>
    </location>
</feature>
<keyword evidence="2" id="KW-1133">Transmembrane helix</keyword>
<feature type="compositionally biased region" description="Low complexity" evidence="1">
    <location>
        <begin position="285"/>
        <end position="296"/>
    </location>
</feature>
<feature type="region of interest" description="Disordered" evidence="1">
    <location>
        <begin position="189"/>
        <end position="325"/>
    </location>
</feature>
<evidence type="ECO:0000256" key="1">
    <source>
        <dbReference type="SAM" id="MobiDB-lite"/>
    </source>
</evidence>
<feature type="transmembrane region" description="Helical" evidence="2">
    <location>
        <begin position="478"/>
        <end position="496"/>
    </location>
</feature>
<name>A0A518AVS9_9BACT</name>
<feature type="transmembrane region" description="Helical" evidence="2">
    <location>
        <begin position="138"/>
        <end position="157"/>
    </location>
</feature>
<feature type="transmembrane region" description="Helical" evidence="2">
    <location>
        <begin position="34"/>
        <end position="56"/>
    </location>
</feature>
<organism evidence="3 4">
    <name type="scientific">Aeoliella mucimassa</name>
    <dbReference type="NCBI Taxonomy" id="2527972"/>
    <lineage>
        <taxon>Bacteria</taxon>
        <taxon>Pseudomonadati</taxon>
        <taxon>Planctomycetota</taxon>
        <taxon>Planctomycetia</taxon>
        <taxon>Pirellulales</taxon>
        <taxon>Lacipirellulaceae</taxon>
        <taxon>Aeoliella</taxon>
    </lineage>
</organism>
<feature type="transmembrane region" description="Helical" evidence="2">
    <location>
        <begin position="7"/>
        <end position="28"/>
    </location>
</feature>